<accession>A0A6G4A3E6</accession>
<protein>
    <submittedName>
        <fullName evidence="1">Uncharacterized protein</fullName>
    </submittedName>
</protein>
<proteinExistence type="predicted"/>
<reference evidence="1" key="1">
    <citation type="submission" date="2020-02" db="EMBL/GenBank/DDBJ databases">
        <authorList>
            <person name="Shen X.-R."/>
            <person name="Zhang Y.-X."/>
        </authorList>
    </citation>
    <scope>NUCLEOTIDE SEQUENCE</scope>
    <source>
        <strain evidence="1">SYP-B3998</strain>
    </source>
</reference>
<gene>
    <name evidence="1" type="ORF">GK047_20280</name>
</gene>
<organism evidence="1">
    <name type="scientific">Paenibacillus sp. SYP-B3998</name>
    <dbReference type="NCBI Taxonomy" id="2678564"/>
    <lineage>
        <taxon>Bacteria</taxon>
        <taxon>Bacillati</taxon>
        <taxon>Bacillota</taxon>
        <taxon>Bacilli</taxon>
        <taxon>Bacillales</taxon>
        <taxon>Paenibacillaceae</taxon>
        <taxon>Paenibacillus</taxon>
    </lineage>
</organism>
<dbReference type="AlphaFoldDB" id="A0A6G4A3E6"/>
<comment type="caution">
    <text evidence="1">The sequence shown here is derived from an EMBL/GenBank/DDBJ whole genome shotgun (WGS) entry which is preliminary data.</text>
</comment>
<dbReference type="RefSeq" id="WP_163950983.1">
    <property type="nucleotide sequence ID" value="NZ_JAAIKC010000009.1"/>
</dbReference>
<evidence type="ECO:0000313" key="1">
    <source>
        <dbReference type="EMBL" id="NEW08339.1"/>
    </source>
</evidence>
<sequence>MIVMMSCLGCEKATKKGLKLTTKQLQEFYPGDISKVNHIEIRSGSTGELKTFTNKQQLQDWLSGVRNLEFKPDPNQEKRVGYLFFVDFFEGNDKKLRLTPGDVEGNYYIYNKDLEKQIRNLFESK</sequence>
<name>A0A6G4A3E6_9BACL</name>
<dbReference type="EMBL" id="JAAIKC010000009">
    <property type="protein sequence ID" value="NEW08339.1"/>
    <property type="molecule type" value="Genomic_DNA"/>
</dbReference>